<proteinExistence type="inferred from homology"/>
<dbReference type="InterPro" id="IPR000182">
    <property type="entry name" value="GNAT_dom"/>
</dbReference>
<sequence>MPELVLLHASHAAAVLDFELANRAWFATTIPDRGDDYFATFPSRHAALLAEQEAGVCAFYLLTGERGEVLGRFNLYDLSDGGAVLGYRVAQHAAGRGLATTAVRDLCTLAATTHSLTRLRAATTHANVASQRVLLKTGFVPDGPADLEGKPGIWYQRELT</sequence>
<keyword evidence="2" id="KW-0012">Acyltransferase</keyword>
<organism evidence="5 6">
    <name type="scientific">Paractinoplanes brasiliensis</name>
    <dbReference type="NCBI Taxonomy" id="52695"/>
    <lineage>
        <taxon>Bacteria</taxon>
        <taxon>Bacillati</taxon>
        <taxon>Actinomycetota</taxon>
        <taxon>Actinomycetes</taxon>
        <taxon>Micromonosporales</taxon>
        <taxon>Micromonosporaceae</taxon>
        <taxon>Paractinoplanes</taxon>
    </lineage>
</organism>
<name>A0A4R6JB70_9ACTN</name>
<comment type="caution">
    <text evidence="5">The sequence shown here is derived from an EMBL/GenBank/DDBJ whole genome shotgun (WGS) entry which is preliminary data.</text>
</comment>
<dbReference type="PANTHER" id="PTHR43792:SF8">
    <property type="entry name" value="[RIBOSOMAL PROTEIN US5]-ALANINE N-ACETYLTRANSFERASE"/>
    <property type="match status" value="1"/>
</dbReference>
<keyword evidence="6" id="KW-1185">Reference proteome</keyword>
<dbReference type="OrthoDB" id="5125488at2"/>
<dbReference type="PANTHER" id="PTHR43792">
    <property type="entry name" value="GNAT FAMILY, PUTATIVE (AFU_ORTHOLOGUE AFUA_3G00765)-RELATED-RELATED"/>
    <property type="match status" value="1"/>
</dbReference>
<protein>
    <submittedName>
        <fullName evidence="5">Ribosomal-protein-alanine N-acetyltransferase</fullName>
    </submittedName>
</protein>
<comment type="similarity">
    <text evidence="3">Belongs to the acetyltransferase family. RimJ subfamily.</text>
</comment>
<evidence type="ECO:0000256" key="1">
    <source>
        <dbReference type="ARBA" id="ARBA00022679"/>
    </source>
</evidence>
<dbReference type="Pfam" id="PF13302">
    <property type="entry name" value="Acetyltransf_3"/>
    <property type="match status" value="1"/>
</dbReference>
<dbReference type="AlphaFoldDB" id="A0A4R6JB70"/>
<evidence type="ECO:0000259" key="4">
    <source>
        <dbReference type="PROSITE" id="PS51186"/>
    </source>
</evidence>
<dbReference type="PROSITE" id="PS51186">
    <property type="entry name" value="GNAT"/>
    <property type="match status" value="1"/>
</dbReference>
<dbReference type="InterPro" id="IPR051531">
    <property type="entry name" value="N-acetyltransferase"/>
</dbReference>
<dbReference type="RefSeq" id="WP_133878172.1">
    <property type="nucleotide sequence ID" value="NZ_BOMD01000044.1"/>
</dbReference>
<reference evidence="5 6" key="1">
    <citation type="submission" date="2019-03" db="EMBL/GenBank/DDBJ databases">
        <title>Sequencing the genomes of 1000 actinobacteria strains.</title>
        <authorList>
            <person name="Klenk H.-P."/>
        </authorList>
    </citation>
    <scope>NUCLEOTIDE SEQUENCE [LARGE SCALE GENOMIC DNA]</scope>
    <source>
        <strain evidence="5 6">DSM 43805</strain>
    </source>
</reference>
<dbReference type="Proteomes" id="UP000294901">
    <property type="component" value="Unassembled WGS sequence"/>
</dbReference>
<feature type="domain" description="N-acetyltransferase" evidence="4">
    <location>
        <begin position="20"/>
        <end position="160"/>
    </location>
</feature>
<evidence type="ECO:0000256" key="2">
    <source>
        <dbReference type="ARBA" id="ARBA00023315"/>
    </source>
</evidence>
<dbReference type="Gene3D" id="3.40.630.30">
    <property type="match status" value="1"/>
</dbReference>
<dbReference type="GO" id="GO:0005737">
    <property type="term" value="C:cytoplasm"/>
    <property type="evidence" value="ECO:0007669"/>
    <property type="project" value="TreeGrafter"/>
</dbReference>
<keyword evidence="1 5" id="KW-0808">Transferase</keyword>
<dbReference type="SUPFAM" id="SSF55729">
    <property type="entry name" value="Acyl-CoA N-acyltransferases (Nat)"/>
    <property type="match status" value="1"/>
</dbReference>
<evidence type="ECO:0000313" key="5">
    <source>
        <dbReference type="EMBL" id="TDO32171.1"/>
    </source>
</evidence>
<evidence type="ECO:0000313" key="6">
    <source>
        <dbReference type="Proteomes" id="UP000294901"/>
    </source>
</evidence>
<dbReference type="EMBL" id="SNWR01000002">
    <property type="protein sequence ID" value="TDO32171.1"/>
    <property type="molecule type" value="Genomic_DNA"/>
</dbReference>
<accession>A0A4R6JB70</accession>
<evidence type="ECO:0000256" key="3">
    <source>
        <dbReference type="ARBA" id="ARBA00038502"/>
    </source>
</evidence>
<dbReference type="InterPro" id="IPR016181">
    <property type="entry name" value="Acyl_CoA_acyltransferase"/>
</dbReference>
<gene>
    <name evidence="5" type="ORF">C8E87_7617</name>
</gene>
<dbReference type="GO" id="GO:0008999">
    <property type="term" value="F:protein-N-terminal-alanine acetyltransferase activity"/>
    <property type="evidence" value="ECO:0007669"/>
    <property type="project" value="TreeGrafter"/>
</dbReference>